<feature type="region of interest" description="Disordered" evidence="1">
    <location>
        <begin position="42"/>
        <end position="78"/>
    </location>
</feature>
<evidence type="ECO:0000256" key="2">
    <source>
        <dbReference type="SAM" id="SignalP"/>
    </source>
</evidence>
<evidence type="ECO:0000313" key="4">
    <source>
        <dbReference type="Proteomes" id="UP000433876"/>
    </source>
</evidence>
<feature type="signal peptide" evidence="2">
    <location>
        <begin position="1"/>
        <end position="22"/>
    </location>
</feature>
<accession>A0A8S8ZGF7</accession>
<comment type="caution">
    <text evidence="3">The sequence shown here is derived from an EMBL/GenBank/DDBJ whole genome shotgun (WGS) entry which is preliminary data.</text>
</comment>
<organism evidence="3 4">
    <name type="scientific">Sordaria macrospora</name>
    <dbReference type="NCBI Taxonomy" id="5147"/>
    <lineage>
        <taxon>Eukaryota</taxon>
        <taxon>Fungi</taxon>
        <taxon>Dikarya</taxon>
        <taxon>Ascomycota</taxon>
        <taxon>Pezizomycotina</taxon>
        <taxon>Sordariomycetes</taxon>
        <taxon>Sordariomycetidae</taxon>
        <taxon>Sordariales</taxon>
        <taxon>Sordariaceae</taxon>
        <taxon>Sordaria</taxon>
    </lineage>
</organism>
<feature type="compositionally biased region" description="Polar residues" evidence="1">
    <location>
        <begin position="49"/>
        <end position="64"/>
    </location>
</feature>
<evidence type="ECO:0000256" key="1">
    <source>
        <dbReference type="SAM" id="MobiDB-lite"/>
    </source>
</evidence>
<name>A0A8S8ZGF7_SORMA</name>
<evidence type="ECO:0008006" key="5">
    <source>
        <dbReference type="Google" id="ProtNLM"/>
    </source>
</evidence>
<dbReference type="AlphaFoldDB" id="A0A8S8ZGF7"/>
<dbReference type="Proteomes" id="UP000433876">
    <property type="component" value="Unassembled WGS sequence"/>
</dbReference>
<dbReference type="VEuPathDB" id="FungiDB:SMAC_03734"/>
<protein>
    <recommendedName>
        <fullName evidence="5">Secreted protein</fullName>
    </recommendedName>
</protein>
<reference evidence="3 4" key="1">
    <citation type="submission" date="2017-07" db="EMBL/GenBank/DDBJ databases">
        <title>Genome sequence of the Sordaria macrospora wild type strain R19027.</title>
        <authorList>
            <person name="Nowrousian M."/>
            <person name="Teichert I."/>
            <person name="Kueck U."/>
        </authorList>
    </citation>
    <scope>NUCLEOTIDE SEQUENCE [LARGE SCALE GENOMIC DNA]</scope>
    <source>
        <strain evidence="3 4">R19027</strain>
        <tissue evidence="3">Mycelium</tissue>
    </source>
</reference>
<dbReference type="EMBL" id="NMPR01000145">
    <property type="protein sequence ID" value="KAA8629203.1"/>
    <property type="molecule type" value="Genomic_DNA"/>
</dbReference>
<proteinExistence type="predicted"/>
<feature type="chain" id="PRO_5035834604" description="Secreted protein" evidence="2">
    <location>
        <begin position="23"/>
        <end position="78"/>
    </location>
</feature>
<gene>
    <name evidence="3" type="ORF">SMACR_03734</name>
</gene>
<evidence type="ECO:0000313" key="3">
    <source>
        <dbReference type="EMBL" id="KAA8629203.1"/>
    </source>
</evidence>
<keyword evidence="2" id="KW-0732">Signal</keyword>
<sequence>MFLPSIVLQLVIVACFPLLTTAQFTTSLVLDPNAELPLKLRNQNEDLDTTVTTTPMGPDQNPSPAKTLLAPPTTVIAA</sequence>